<keyword evidence="2" id="KW-1185">Reference proteome</keyword>
<dbReference type="EMBL" id="JBBMFT010000009">
    <property type="protein sequence ID" value="MEQ2457160.1"/>
    <property type="molecule type" value="Genomic_DNA"/>
</dbReference>
<accession>A0ABV1ERD3</accession>
<evidence type="ECO:0000313" key="2">
    <source>
        <dbReference type="Proteomes" id="UP001440599"/>
    </source>
</evidence>
<sequence length="120" mass="12556">MTEQIVAMARSLGHLEPDQEPALEALCRAARGELAGRLREGIAPEDCAGAFVLGCAWLALSWLAGAEDGAVEQFTAGEVSIRTRGSGESAQRAAALRLQAETVLGPYLADRGFAFRGTPG</sequence>
<gene>
    <name evidence="1" type="ORF">WMO45_11550</name>
</gene>
<reference evidence="1 2" key="1">
    <citation type="submission" date="2024-03" db="EMBL/GenBank/DDBJ databases">
        <title>Human intestinal bacterial collection.</title>
        <authorList>
            <person name="Pauvert C."/>
            <person name="Hitch T.C.A."/>
            <person name="Clavel T."/>
        </authorList>
    </citation>
    <scope>NUCLEOTIDE SEQUENCE [LARGE SCALE GENOMIC DNA]</scope>
    <source>
        <strain evidence="1 2">CLA-AP-H34</strain>
    </source>
</reference>
<name>A0ABV1ERD3_9FIRM</name>
<proteinExistence type="predicted"/>
<dbReference type="RefSeq" id="WP_349140933.1">
    <property type="nucleotide sequence ID" value="NZ_JBBMFT010000009.1"/>
</dbReference>
<dbReference type="Proteomes" id="UP001440599">
    <property type="component" value="Unassembled WGS sequence"/>
</dbReference>
<protein>
    <submittedName>
        <fullName evidence="1">Uncharacterized protein</fullName>
    </submittedName>
</protein>
<organism evidence="1 2">
    <name type="scientific">Flavonifractor hominis</name>
    <dbReference type="NCBI Taxonomy" id="3133178"/>
    <lineage>
        <taxon>Bacteria</taxon>
        <taxon>Bacillati</taxon>
        <taxon>Bacillota</taxon>
        <taxon>Clostridia</taxon>
        <taxon>Eubacteriales</taxon>
        <taxon>Oscillospiraceae</taxon>
        <taxon>Flavonifractor</taxon>
    </lineage>
</organism>
<comment type="caution">
    <text evidence="1">The sequence shown here is derived from an EMBL/GenBank/DDBJ whole genome shotgun (WGS) entry which is preliminary data.</text>
</comment>
<evidence type="ECO:0000313" key="1">
    <source>
        <dbReference type="EMBL" id="MEQ2457160.1"/>
    </source>
</evidence>